<dbReference type="InterPro" id="IPR009100">
    <property type="entry name" value="AcylCoA_DH/oxidase_NM_dom_sf"/>
</dbReference>
<evidence type="ECO:0000313" key="14">
    <source>
        <dbReference type="EMBL" id="SEB58867.1"/>
    </source>
</evidence>
<evidence type="ECO:0000256" key="6">
    <source>
        <dbReference type="ARBA" id="ARBA00023002"/>
    </source>
</evidence>
<comment type="function">
    <text evidence="7">Catalyzes the dehydrogenation at the alpha-beta position of ACP-bound acyl chains. This results in the introduction of a double bond in the lipidic chain, which is further transferred to the epsilon-amino group of lysine residue in the mycobactin core by MbtK.</text>
</comment>
<evidence type="ECO:0000256" key="5">
    <source>
        <dbReference type="ARBA" id="ARBA00022827"/>
    </source>
</evidence>
<dbReference type="GO" id="GO:0005737">
    <property type="term" value="C:cytoplasm"/>
    <property type="evidence" value="ECO:0007669"/>
    <property type="project" value="TreeGrafter"/>
</dbReference>
<dbReference type="SUPFAM" id="SSF56645">
    <property type="entry name" value="Acyl-CoA dehydrogenase NM domain-like"/>
    <property type="match status" value="1"/>
</dbReference>
<dbReference type="PROSITE" id="PS00073">
    <property type="entry name" value="ACYL_COA_DH_2"/>
    <property type="match status" value="1"/>
</dbReference>
<dbReference type="InterPro" id="IPR036250">
    <property type="entry name" value="AcylCo_DH-like_C"/>
</dbReference>
<evidence type="ECO:0000256" key="8">
    <source>
        <dbReference type="ARBA" id="ARBA00040394"/>
    </source>
</evidence>
<dbReference type="EMBL" id="FNST01000002">
    <property type="protein sequence ID" value="SEB58867.1"/>
    <property type="molecule type" value="Genomic_DNA"/>
</dbReference>
<feature type="domain" description="Acyl-CoA oxidase/dehydrogenase middle" evidence="12">
    <location>
        <begin position="123"/>
        <end position="222"/>
    </location>
</feature>
<keyword evidence="5 10" id="KW-0274">FAD</keyword>
<protein>
    <recommendedName>
        <fullName evidence="8">Acyl-[acyl-carrier-protein] dehydrogenase MbtN</fullName>
    </recommendedName>
    <alternativeName>
        <fullName evidence="9">Mycobactin synthase protein N</fullName>
    </alternativeName>
</protein>
<dbReference type="AlphaFoldDB" id="A0A1H4KK57"/>
<evidence type="ECO:0000256" key="1">
    <source>
        <dbReference type="ARBA" id="ARBA00001974"/>
    </source>
</evidence>
<comment type="cofactor">
    <cofactor evidence="1 10">
        <name>FAD</name>
        <dbReference type="ChEBI" id="CHEBI:57692"/>
    </cofactor>
</comment>
<dbReference type="Pfam" id="PF02770">
    <property type="entry name" value="Acyl-CoA_dh_M"/>
    <property type="match status" value="1"/>
</dbReference>
<evidence type="ECO:0000259" key="12">
    <source>
        <dbReference type="Pfam" id="PF02770"/>
    </source>
</evidence>
<dbReference type="InterPro" id="IPR046373">
    <property type="entry name" value="Acyl-CoA_Oxase/DH_mid-dom_sf"/>
</dbReference>
<dbReference type="InterPro" id="IPR037069">
    <property type="entry name" value="AcylCoA_DH/ox_N_sf"/>
</dbReference>
<comment type="similarity">
    <text evidence="3 10">Belongs to the acyl-CoA dehydrogenase family.</text>
</comment>
<organism evidence="14 15">
    <name type="scientific">Streptomyces melanosporofaciens</name>
    <dbReference type="NCBI Taxonomy" id="67327"/>
    <lineage>
        <taxon>Bacteria</taxon>
        <taxon>Bacillati</taxon>
        <taxon>Actinomycetota</taxon>
        <taxon>Actinomycetes</taxon>
        <taxon>Kitasatosporales</taxon>
        <taxon>Streptomycetaceae</taxon>
        <taxon>Streptomyces</taxon>
        <taxon>Streptomyces violaceusniger group</taxon>
    </lineage>
</organism>
<dbReference type="FunFam" id="1.20.140.10:FF:000001">
    <property type="entry name" value="Acyl-CoA dehydrogenase"/>
    <property type="match status" value="1"/>
</dbReference>
<evidence type="ECO:0000256" key="2">
    <source>
        <dbReference type="ARBA" id="ARBA00005102"/>
    </source>
</evidence>
<evidence type="ECO:0000256" key="7">
    <source>
        <dbReference type="ARBA" id="ARBA00037085"/>
    </source>
</evidence>
<dbReference type="Proteomes" id="UP000198609">
    <property type="component" value="Unassembled WGS sequence"/>
</dbReference>
<dbReference type="GO" id="GO:0003995">
    <property type="term" value="F:acyl-CoA dehydrogenase activity"/>
    <property type="evidence" value="ECO:0007669"/>
    <property type="project" value="InterPro"/>
</dbReference>
<dbReference type="InterPro" id="IPR009075">
    <property type="entry name" value="AcylCo_DH/oxidase_C"/>
</dbReference>
<dbReference type="Pfam" id="PF02771">
    <property type="entry name" value="Acyl-CoA_dh_N"/>
    <property type="match status" value="1"/>
</dbReference>
<evidence type="ECO:0000256" key="10">
    <source>
        <dbReference type="RuleBase" id="RU362125"/>
    </source>
</evidence>
<keyword evidence="6 10" id="KW-0560">Oxidoreductase</keyword>
<dbReference type="PIRSF" id="PIRSF016578">
    <property type="entry name" value="HsaA"/>
    <property type="match status" value="1"/>
</dbReference>
<dbReference type="PANTHER" id="PTHR48083:SF20">
    <property type="entry name" value="LONG-CHAIN SPECIFIC ACYL-COA DEHYDROGENASE, MITOCHONDRIAL"/>
    <property type="match status" value="1"/>
</dbReference>
<dbReference type="Gene3D" id="1.10.540.10">
    <property type="entry name" value="Acyl-CoA dehydrogenase/oxidase, N-terminal domain"/>
    <property type="match status" value="1"/>
</dbReference>
<evidence type="ECO:0000256" key="9">
    <source>
        <dbReference type="ARBA" id="ARBA00042660"/>
    </source>
</evidence>
<evidence type="ECO:0000256" key="3">
    <source>
        <dbReference type="ARBA" id="ARBA00009347"/>
    </source>
</evidence>
<dbReference type="GO" id="GO:0050660">
    <property type="term" value="F:flavin adenine dinucleotide binding"/>
    <property type="evidence" value="ECO:0007669"/>
    <property type="project" value="InterPro"/>
</dbReference>
<sequence length="391" mass="42656">MQRAIFTEEQQVFRDMVRDFFTREIAPQQSAWEHAGAPPADFFKRVAELGIMGIQIPEVYGGAGESTYKFNAIVTEEAVRAGLQIGSLRTHLDMALSYLLAYADAEQKQRWLPRFVAGDLIAAIAMTEPGTGSDLAGVRTTGTRADGGYVINGSKTFITGAVNATHILTVVRTSPLEADGDRRSGLSLIAVETDRPGYSRGRLLEKIGMKAQDTSEIFFDDVWVPEENLLGEEGRAFAYLSHNLAQERLSIAVNAQAAARFALDTTLAYVRGRTVFGQPLAALQNTKFELADCATDVEAGQAFVDRALDDHDAGVLDPADAAKLKLFCTQMQGRVVDRCLQLHGGYGYMLEYPIARLYTDARVTRIYGGSSEVLKSVISKSLLRAAEAGEQ</sequence>
<evidence type="ECO:0000259" key="11">
    <source>
        <dbReference type="Pfam" id="PF00441"/>
    </source>
</evidence>
<evidence type="ECO:0000256" key="4">
    <source>
        <dbReference type="ARBA" id="ARBA00022630"/>
    </source>
</evidence>
<proteinExistence type="inferred from homology"/>
<dbReference type="Pfam" id="PF00441">
    <property type="entry name" value="Acyl-CoA_dh_1"/>
    <property type="match status" value="1"/>
</dbReference>
<dbReference type="InterPro" id="IPR013786">
    <property type="entry name" value="AcylCoA_DH/ox_N"/>
</dbReference>
<dbReference type="FunFam" id="2.40.110.10:FF:000002">
    <property type="entry name" value="Acyl-CoA dehydrogenase fadE12"/>
    <property type="match status" value="1"/>
</dbReference>
<comment type="pathway">
    <text evidence="2">Siderophore biosynthesis; mycobactin biosynthesis.</text>
</comment>
<name>A0A1H4KK57_STRMJ</name>
<dbReference type="SUPFAM" id="SSF47203">
    <property type="entry name" value="Acyl-CoA dehydrogenase C-terminal domain-like"/>
    <property type="match status" value="1"/>
</dbReference>
<dbReference type="InterPro" id="IPR050741">
    <property type="entry name" value="Acyl-CoA_dehydrogenase"/>
</dbReference>
<dbReference type="PANTHER" id="PTHR48083">
    <property type="entry name" value="MEDIUM-CHAIN SPECIFIC ACYL-COA DEHYDROGENASE, MITOCHONDRIAL-RELATED"/>
    <property type="match status" value="1"/>
</dbReference>
<keyword evidence="4 10" id="KW-0285">Flavoprotein</keyword>
<evidence type="ECO:0000259" key="13">
    <source>
        <dbReference type="Pfam" id="PF02771"/>
    </source>
</evidence>
<evidence type="ECO:0000313" key="15">
    <source>
        <dbReference type="Proteomes" id="UP000198609"/>
    </source>
</evidence>
<dbReference type="Gene3D" id="1.20.140.10">
    <property type="entry name" value="Butyryl-CoA Dehydrogenase, subunit A, domain 3"/>
    <property type="match status" value="1"/>
</dbReference>
<keyword evidence="15" id="KW-1185">Reference proteome</keyword>
<feature type="domain" description="Acyl-CoA dehydrogenase/oxidase C-terminal" evidence="11">
    <location>
        <begin position="237"/>
        <end position="383"/>
    </location>
</feature>
<dbReference type="Gene3D" id="2.40.110.10">
    <property type="entry name" value="Butyryl-CoA Dehydrogenase, subunit A, domain 2"/>
    <property type="match status" value="1"/>
</dbReference>
<dbReference type="InterPro" id="IPR006089">
    <property type="entry name" value="Acyl-CoA_DH_CS"/>
</dbReference>
<dbReference type="GO" id="GO:0033539">
    <property type="term" value="P:fatty acid beta-oxidation using acyl-CoA dehydrogenase"/>
    <property type="evidence" value="ECO:0007669"/>
    <property type="project" value="TreeGrafter"/>
</dbReference>
<reference evidence="15" key="1">
    <citation type="submission" date="2016-10" db="EMBL/GenBank/DDBJ databases">
        <authorList>
            <person name="Varghese N."/>
            <person name="Submissions S."/>
        </authorList>
    </citation>
    <scope>NUCLEOTIDE SEQUENCE [LARGE SCALE GENOMIC DNA]</scope>
    <source>
        <strain evidence="15">DSM 40318</strain>
    </source>
</reference>
<dbReference type="InterPro" id="IPR006091">
    <property type="entry name" value="Acyl-CoA_Oxase/DH_mid-dom"/>
</dbReference>
<dbReference type="RefSeq" id="WP_093460301.1">
    <property type="nucleotide sequence ID" value="NZ_FNST01000002.1"/>
</dbReference>
<feature type="domain" description="Acyl-CoA dehydrogenase/oxidase N-terminal" evidence="13">
    <location>
        <begin position="7"/>
        <end position="119"/>
    </location>
</feature>
<accession>A0A1H4KK57</accession>
<gene>
    <name evidence="14" type="ORF">SAMN04490356_0787</name>
</gene>